<evidence type="ECO:0000256" key="1">
    <source>
        <dbReference type="SAM" id="MobiDB-lite"/>
    </source>
</evidence>
<dbReference type="EMBL" id="VSRR010009420">
    <property type="protein sequence ID" value="MPC50310.1"/>
    <property type="molecule type" value="Genomic_DNA"/>
</dbReference>
<accession>A0A5B7FR99</accession>
<dbReference type="Proteomes" id="UP000324222">
    <property type="component" value="Unassembled WGS sequence"/>
</dbReference>
<reference evidence="2 3" key="1">
    <citation type="submission" date="2019-05" db="EMBL/GenBank/DDBJ databases">
        <title>Another draft genome of Portunus trituberculatus and its Hox gene families provides insights of decapod evolution.</title>
        <authorList>
            <person name="Jeong J.-H."/>
            <person name="Song I."/>
            <person name="Kim S."/>
            <person name="Choi T."/>
            <person name="Kim D."/>
            <person name="Ryu S."/>
            <person name="Kim W."/>
        </authorList>
    </citation>
    <scope>NUCLEOTIDE SEQUENCE [LARGE SCALE GENOMIC DNA]</scope>
    <source>
        <tissue evidence="2">Muscle</tissue>
    </source>
</reference>
<sequence>MTMTLCPVSIQYALIFPEAHYCPHHADSPPRPPDLALALLTARCCPVTLTPAAPSHPAHFCLFSSRGATQAALVFLDPVAPAECRESLTAVVVVLRDTNHLVTQAEREVPKGNLSCMTLALSDAENLRESHTVMGGAERRGEVLKLTHWKAMQMKDEAPKSSKALKTTHEALVPDPLTPSLPASQPPTPPPPTRHGEGRLPPSLPPASPFNSYKS</sequence>
<keyword evidence="3" id="KW-1185">Reference proteome</keyword>
<feature type="compositionally biased region" description="Pro residues" evidence="1">
    <location>
        <begin position="176"/>
        <end position="193"/>
    </location>
</feature>
<proteinExistence type="predicted"/>
<name>A0A5B7FR99_PORTR</name>
<evidence type="ECO:0000313" key="2">
    <source>
        <dbReference type="EMBL" id="MPC50310.1"/>
    </source>
</evidence>
<evidence type="ECO:0000313" key="3">
    <source>
        <dbReference type="Proteomes" id="UP000324222"/>
    </source>
</evidence>
<protein>
    <submittedName>
        <fullName evidence="2">Uncharacterized protein</fullName>
    </submittedName>
</protein>
<gene>
    <name evidence="2" type="ORF">E2C01_044135</name>
</gene>
<organism evidence="2 3">
    <name type="scientific">Portunus trituberculatus</name>
    <name type="common">Swimming crab</name>
    <name type="synonym">Neptunus trituberculatus</name>
    <dbReference type="NCBI Taxonomy" id="210409"/>
    <lineage>
        <taxon>Eukaryota</taxon>
        <taxon>Metazoa</taxon>
        <taxon>Ecdysozoa</taxon>
        <taxon>Arthropoda</taxon>
        <taxon>Crustacea</taxon>
        <taxon>Multicrustacea</taxon>
        <taxon>Malacostraca</taxon>
        <taxon>Eumalacostraca</taxon>
        <taxon>Eucarida</taxon>
        <taxon>Decapoda</taxon>
        <taxon>Pleocyemata</taxon>
        <taxon>Brachyura</taxon>
        <taxon>Eubrachyura</taxon>
        <taxon>Portunoidea</taxon>
        <taxon>Portunidae</taxon>
        <taxon>Portuninae</taxon>
        <taxon>Portunus</taxon>
    </lineage>
</organism>
<feature type="region of interest" description="Disordered" evidence="1">
    <location>
        <begin position="156"/>
        <end position="215"/>
    </location>
</feature>
<comment type="caution">
    <text evidence="2">The sequence shown here is derived from an EMBL/GenBank/DDBJ whole genome shotgun (WGS) entry which is preliminary data.</text>
</comment>
<dbReference type="AlphaFoldDB" id="A0A5B7FR99"/>